<proteinExistence type="inferred from homology"/>
<dbReference type="SFLD" id="SFLDS00005">
    <property type="entry name" value="Isoprenoid_Synthase_Type_I"/>
    <property type="match status" value="1"/>
</dbReference>
<dbReference type="PROSITE" id="PS00444">
    <property type="entry name" value="POLYPRENYL_SYNTHASE_2"/>
    <property type="match status" value="1"/>
</dbReference>
<dbReference type="PANTHER" id="PTHR43281:SF1">
    <property type="entry name" value="FARNESYL DIPHOSPHATE SYNTHASE"/>
    <property type="match status" value="1"/>
</dbReference>
<comment type="cofactor">
    <cofactor evidence="1">
        <name>Mg(2+)</name>
        <dbReference type="ChEBI" id="CHEBI:18420"/>
    </cofactor>
</comment>
<dbReference type="SFLD" id="SFLDG01017">
    <property type="entry name" value="Polyprenyl_Transferase_Like"/>
    <property type="match status" value="1"/>
</dbReference>
<evidence type="ECO:0000256" key="3">
    <source>
        <dbReference type="ARBA" id="ARBA00022679"/>
    </source>
</evidence>
<dbReference type="CDD" id="cd00685">
    <property type="entry name" value="Trans_IPPS_HT"/>
    <property type="match status" value="1"/>
</dbReference>
<keyword evidence="4" id="KW-0479">Metal-binding</keyword>
<evidence type="ECO:0000256" key="2">
    <source>
        <dbReference type="ARBA" id="ARBA00006706"/>
    </source>
</evidence>
<gene>
    <name evidence="8" type="ORF">ACFOY7_14395</name>
</gene>
<keyword evidence="5" id="KW-0460">Magnesium</keyword>
<dbReference type="Proteomes" id="UP001595882">
    <property type="component" value="Unassembled WGS sequence"/>
</dbReference>
<sequence>MDPNLVTYIKGEQGRFNQLLIDYLNGLTMPPLLKKSTIYSIKAGGKRLRPILMKLTCEGLNGNVDKVYPAAIALEMVHTYSLIHDDLPAMDNDTYRRGMLTNHKKFDEATAILAGDGLLTNSFHSIANATCYSDKEKVFIVSKLAQASGLEGMVAGQSMDMQAEQGLTEVDELEHIHQLKTGKLLTFAVVVGAYLAGASNEIMDKIEQFGQTIGLVFQIQDDILDIIGDQEIMGKASGSDEGNQKSTYPSLLGFDGAMEHKNRYVQQAKQLLHEMKLEGTYLEQLVDYLSNRNQ</sequence>
<comment type="similarity">
    <text evidence="2 7">Belongs to the FPP/GGPP synthase family.</text>
</comment>
<dbReference type="RefSeq" id="WP_390252791.1">
    <property type="nucleotide sequence ID" value="NZ_JBHSDT010000008.1"/>
</dbReference>
<dbReference type="PANTHER" id="PTHR43281">
    <property type="entry name" value="FARNESYL DIPHOSPHATE SYNTHASE"/>
    <property type="match status" value="1"/>
</dbReference>
<dbReference type="EC" id="2.5.1.-" evidence="8"/>
<keyword evidence="3 7" id="KW-0808">Transferase</keyword>
<evidence type="ECO:0000256" key="6">
    <source>
        <dbReference type="ARBA" id="ARBA00023229"/>
    </source>
</evidence>
<evidence type="ECO:0000256" key="7">
    <source>
        <dbReference type="RuleBase" id="RU004466"/>
    </source>
</evidence>
<comment type="caution">
    <text evidence="8">The sequence shown here is derived from an EMBL/GenBank/DDBJ whole genome shotgun (WGS) entry which is preliminary data.</text>
</comment>
<dbReference type="PROSITE" id="PS00723">
    <property type="entry name" value="POLYPRENYL_SYNTHASE_1"/>
    <property type="match status" value="1"/>
</dbReference>
<reference evidence="9" key="1">
    <citation type="journal article" date="2019" name="Int. J. Syst. Evol. Microbiol.">
        <title>The Global Catalogue of Microorganisms (GCM) 10K type strain sequencing project: providing services to taxonomists for standard genome sequencing and annotation.</title>
        <authorList>
            <consortium name="The Broad Institute Genomics Platform"/>
            <consortium name="The Broad Institute Genome Sequencing Center for Infectious Disease"/>
            <person name="Wu L."/>
            <person name="Ma J."/>
        </authorList>
    </citation>
    <scope>NUCLEOTIDE SEQUENCE [LARGE SCALE GENOMIC DNA]</scope>
    <source>
        <strain evidence="9">CCUG 37865</strain>
    </source>
</reference>
<evidence type="ECO:0000256" key="1">
    <source>
        <dbReference type="ARBA" id="ARBA00001946"/>
    </source>
</evidence>
<evidence type="ECO:0000256" key="4">
    <source>
        <dbReference type="ARBA" id="ARBA00022723"/>
    </source>
</evidence>
<protein>
    <submittedName>
        <fullName evidence="8">Polyprenyl synthetase family protein</fullName>
        <ecNumber evidence="8">2.5.1.-</ecNumber>
    </submittedName>
</protein>
<organism evidence="8 9">
    <name type="scientific">Gracilibacillus xinjiangensis</name>
    <dbReference type="NCBI Taxonomy" id="1193282"/>
    <lineage>
        <taxon>Bacteria</taxon>
        <taxon>Bacillati</taxon>
        <taxon>Bacillota</taxon>
        <taxon>Bacilli</taxon>
        <taxon>Bacillales</taxon>
        <taxon>Bacillaceae</taxon>
        <taxon>Gracilibacillus</taxon>
    </lineage>
</organism>
<dbReference type="EMBL" id="JBHSDT010000008">
    <property type="protein sequence ID" value="MFC4404255.1"/>
    <property type="molecule type" value="Genomic_DNA"/>
</dbReference>
<dbReference type="InterPro" id="IPR033749">
    <property type="entry name" value="Polyprenyl_synt_CS"/>
</dbReference>
<evidence type="ECO:0000256" key="5">
    <source>
        <dbReference type="ARBA" id="ARBA00022842"/>
    </source>
</evidence>
<evidence type="ECO:0000313" key="9">
    <source>
        <dbReference type="Proteomes" id="UP001595882"/>
    </source>
</evidence>
<keyword evidence="6" id="KW-0414">Isoprene biosynthesis</keyword>
<dbReference type="SUPFAM" id="SSF48576">
    <property type="entry name" value="Terpenoid synthases"/>
    <property type="match status" value="1"/>
</dbReference>
<dbReference type="NCBIfam" id="NF045485">
    <property type="entry name" value="FPPsyn"/>
    <property type="match status" value="1"/>
</dbReference>
<keyword evidence="9" id="KW-1185">Reference proteome</keyword>
<dbReference type="GO" id="GO:0016740">
    <property type="term" value="F:transferase activity"/>
    <property type="evidence" value="ECO:0007669"/>
    <property type="project" value="UniProtKB-KW"/>
</dbReference>
<dbReference type="Gene3D" id="1.10.600.10">
    <property type="entry name" value="Farnesyl Diphosphate Synthase"/>
    <property type="match status" value="1"/>
</dbReference>
<name>A0ABV8WWM4_9BACI</name>
<dbReference type="InterPro" id="IPR008949">
    <property type="entry name" value="Isoprenoid_synthase_dom_sf"/>
</dbReference>
<dbReference type="InterPro" id="IPR000092">
    <property type="entry name" value="Polyprenyl_synt"/>
</dbReference>
<accession>A0ABV8WWM4</accession>
<dbReference type="Pfam" id="PF00348">
    <property type="entry name" value="polyprenyl_synt"/>
    <property type="match status" value="1"/>
</dbReference>
<evidence type="ECO:0000313" key="8">
    <source>
        <dbReference type="EMBL" id="MFC4404255.1"/>
    </source>
</evidence>
<dbReference type="InterPro" id="IPR053378">
    <property type="entry name" value="Prenyl_diphosphate_synthase"/>
</dbReference>